<dbReference type="PRINTS" id="PR01575">
    <property type="entry name" value="FFH4HYDRLASE"/>
</dbReference>
<feature type="domain" description="ACT" evidence="5">
    <location>
        <begin position="15"/>
        <end position="100"/>
    </location>
</feature>
<gene>
    <name evidence="3" type="primary">purU</name>
    <name evidence="6" type="ORF">CLV63_11814</name>
</gene>
<dbReference type="InterPro" id="IPR041729">
    <property type="entry name" value="Formyl-FH4-Hydrolase_C"/>
</dbReference>
<dbReference type="UniPathway" id="UPA00074">
    <property type="reaction ID" value="UER00170"/>
</dbReference>
<dbReference type="InterPro" id="IPR045865">
    <property type="entry name" value="ACT-like_dom_sf"/>
</dbReference>
<accession>A0A2P8D4W8</accession>
<feature type="active site" evidence="3">
    <location>
        <position position="242"/>
    </location>
</feature>
<evidence type="ECO:0000256" key="4">
    <source>
        <dbReference type="NCBIfam" id="TIGR00655"/>
    </source>
</evidence>
<comment type="pathway">
    <text evidence="3">Purine metabolism; IMP biosynthesis via de novo pathway; formate from 10-formyl-5,6,7,8-tetrahydrofolate: step 1/1.</text>
</comment>
<dbReference type="SUPFAM" id="SSF55021">
    <property type="entry name" value="ACT-like"/>
    <property type="match status" value="1"/>
</dbReference>
<evidence type="ECO:0000259" key="5">
    <source>
        <dbReference type="PROSITE" id="PS51671"/>
    </source>
</evidence>
<proteinExistence type="inferred from homology"/>
<keyword evidence="2 3" id="KW-0378">Hydrolase</keyword>
<comment type="catalytic activity">
    <reaction evidence="3">
        <text>(6R)-10-formyltetrahydrofolate + H2O = (6S)-5,6,7,8-tetrahydrofolate + formate + H(+)</text>
        <dbReference type="Rhea" id="RHEA:19833"/>
        <dbReference type="ChEBI" id="CHEBI:15377"/>
        <dbReference type="ChEBI" id="CHEBI:15378"/>
        <dbReference type="ChEBI" id="CHEBI:15740"/>
        <dbReference type="ChEBI" id="CHEBI:57453"/>
        <dbReference type="ChEBI" id="CHEBI:195366"/>
        <dbReference type="EC" id="3.5.1.10"/>
    </reaction>
</comment>
<dbReference type="OrthoDB" id="9806170at2"/>
<dbReference type="InterPro" id="IPR002376">
    <property type="entry name" value="Formyl_transf_N"/>
</dbReference>
<dbReference type="EC" id="3.5.1.10" evidence="3 4"/>
<sequence length="298" mass="32687">MCAAQNPAASGPEFVLTLSCPDTRGIVAGVANLLAGHGCNITESQQFGDHYTGRFFLRMQFAAEGGPGGVDGVGEDALRGAFAPLAAEFAMEWDLRRCDVRPRVLLMVSRFGHCLNDLLYRQRSGLLHAEIAGVVSNHPDLEYLARSYDLDFHHLPVRPETKERQEARLLELVAAQDIDLVVLARYMQVLSADLCEKLPGKVINIHHSFLPGFKGARPYHQAHARGVKLIGATAHYVTADLDEGPIIEQEVARVDHGSSPEQLAAMGRDLESQALARAVNWHAERRVLLNGAKTVVFR</sequence>
<keyword evidence="1 3" id="KW-0554">One-carbon metabolism</keyword>
<dbReference type="GO" id="GO:0006730">
    <property type="term" value="P:one-carbon metabolic process"/>
    <property type="evidence" value="ECO:0007669"/>
    <property type="project" value="UniProtKB-KW"/>
</dbReference>
<comment type="function">
    <text evidence="3">Catalyzes the hydrolysis of 10-formyltetrahydrofolate (formyl-FH4) to formate and tetrahydrofolate (FH4).</text>
</comment>
<comment type="similarity">
    <text evidence="3">Belongs to the PurU family.</text>
</comment>
<dbReference type="HAMAP" id="MF_01927">
    <property type="entry name" value="PurU"/>
    <property type="match status" value="1"/>
</dbReference>
<dbReference type="SUPFAM" id="SSF53328">
    <property type="entry name" value="Formyltransferase"/>
    <property type="match status" value="1"/>
</dbReference>
<dbReference type="PANTHER" id="PTHR42706:SF1">
    <property type="entry name" value="FORMYLTETRAHYDROFOLATE DEFORMYLASE 2, MITOCHONDRIAL"/>
    <property type="match status" value="1"/>
</dbReference>
<dbReference type="InterPro" id="IPR044074">
    <property type="entry name" value="PurU_ACT"/>
</dbReference>
<dbReference type="InterPro" id="IPR002912">
    <property type="entry name" value="ACT_dom"/>
</dbReference>
<dbReference type="InterPro" id="IPR004810">
    <property type="entry name" value="PurU"/>
</dbReference>
<reference evidence="6 7" key="1">
    <citation type="submission" date="2018-03" db="EMBL/GenBank/DDBJ databases">
        <title>Genomic Encyclopedia of Archaeal and Bacterial Type Strains, Phase II (KMG-II): from individual species to whole genera.</title>
        <authorList>
            <person name="Goeker M."/>
        </authorList>
    </citation>
    <scope>NUCLEOTIDE SEQUENCE [LARGE SCALE GENOMIC DNA]</scope>
    <source>
        <strain evidence="6 7">DSM 45312</strain>
    </source>
</reference>
<comment type="caution">
    <text evidence="6">The sequence shown here is derived from an EMBL/GenBank/DDBJ whole genome shotgun (WGS) entry which is preliminary data.</text>
</comment>
<dbReference type="Gene3D" id="3.30.70.260">
    <property type="match status" value="1"/>
</dbReference>
<evidence type="ECO:0000256" key="2">
    <source>
        <dbReference type="ARBA" id="ARBA00022801"/>
    </source>
</evidence>
<dbReference type="NCBIfam" id="NF004684">
    <property type="entry name" value="PRK06027.1"/>
    <property type="match status" value="1"/>
</dbReference>
<keyword evidence="3" id="KW-0658">Purine biosynthesis</keyword>
<evidence type="ECO:0000313" key="7">
    <source>
        <dbReference type="Proteomes" id="UP000240542"/>
    </source>
</evidence>
<evidence type="ECO:0000313" key="6">
    <source>
        <dbReference type="EMBL" id="PSK92257.1"/>
    </source>
</evidence>
<dbReference type="PIRSF" id="PIRSF036480">
    <property type="entry name" value="FormyFH4_hydr"/>
    <property type="match status" value="1"/>
</dbReference>
<organism evidence="6 7">
    <name type="scientific">Murinocardiopsis flavida</name>
    <dbReference type="NCBI Taxonomy" id="645275"/>
    <lineage>
        <taxon>Bacteria</taxon>
        <taxon>Bacillati</taxon>
        <taxon>Actinomycetota</taxon>
        <taxon>Actinomycetes</taxon>
        <taxon>Streptosporangiales</taxon>
        <taxon>Nocardiopsidaceae</taxon>
        <taxon>Murinocardiopsis</taxon>
    </lineage>
</organism>
<dbReference type="GO" id="GO:0008864">
    <property type="term" value="F:formyltetrahydrofolate deformylase activity"/>
    <property type="evidence" value="ECO:0007669"/>
    <property type="project" value="UniProtKB-UniRule"/>
</dbReference>
<dbReference type="InterPro" id="IPR036477">
    <property type="entry name" value="Formyl_transf_N_sf"/>
</dbReference>
<dbReference type="PANTHER" id="PTHR42706">
    <property type="entry name" value="FORMYLTETRAHYDROFOLATE DEFORMYLASE"/>
    <property type="match status" value="1"/>
</dbReference>
<dbReference type="AlphaFoldDB" id="A0A2P8D4W8"/>
<dbReference type="Pfam" id="PF00551">
    <property type="entry name" value="Formyl_trans_N"/>
    <property type="match status" value="1"/>
</dbReference>
<keyword evidence="7" id="KW-1185">Reference proteome</keyword>
<dbReference type="Proteomes" id="UP000240542">
    <property type="component" value="Unassembled WGS sequence"/>
</dbReference>
<dbReference type="Gene3D" id="3.40.50.170">
    <property type="entry name" value="Formyl transferase, N-terminal domain"/>
    <property type="match status" value="1"/>
</dbReference>
<dbReference type="EMBL" id="PYGA01000018">
    <property type="protein sequence ID" value="PSK92257.1"/>
    <property type="molecule type" value="Genomic_DNA"/>
</dbReference>
<dbReference type="RefSeq" id="WP_106585275.1">
    <property type="nucleotide sequence ID" value="NZ_PYGA01000018.1"/>
</dbReference>
<dbReference type="GO" id="GO:0006189">
    <property type="term" value="P:'de novo' IMP biosynthetic process"/>
    <property type="evidence" value="ECO:0007669"/>
    <property type="project" value="UniProtKB-UniRule"/>
</dbReference>
<protein>
    <recommendedName>
        <fullName evidence="3 4">Formyltetrahydrofolate deformylase</fullName>
        <ecNumber evidence="3 4">3.5.1.10</ecNumber>
    </recommendedName>
    <alternativeName>
        <fullName evidence="3">Formyl-FH(4) hydrolase</fullName>
    </alternativeName>
</protein>
<dbReference type="Pfam" id="PF01842">
    <property type="entry name" value="ACT"/>
    <property type="match status" value="1"/>
</dbReference>
<evidence type="ECO:0000256" key="1">
    <source>
        <dbReference type="ARBA" id="ARBA00022563"/>
    </source>
</evidence>
<dbReference type="CDD" id="cd04875">
    <property type="entry name" value="ACT_F4HF-DF"/>
    <property type="match status" value="1"/>
</dbReference>
<dbReference type="PROSITE" id="PS51671">
    <property type="entry name" value="ACT"/>
    <property type="match status" value="1"/>
</dbReference>
<dbReference type="NCBIfam" id="TIGR00655">
    <property type="entry name" value="PurU"/>
    <property type="match status" value="1"/>
</dbReference>
<dbReference type="CDD" id="cd08648">
    <property type="entry name" value="FMT_core_Formyl-FH4-Hydrolase_C"/>
    <property type="match status" value="1"/>
</dbReference>
<evidence type="ECO:0000256" key="3">
    <source>
        <dbReference type="HAMAP-Rule" id="MF_01927"/>
    </source>
</evidence>
<name>A0A2P8D4W8_9ACTN</name>